<accession>A0A1F5I3A1</accession>
<feature type="transmembrane region" description="Helical" evidence="9">
    <location>
        <begin position="50"/>
        <end position="70"/>
    </location>
</feature>
<keyword evidence="5 9" id="KW-0653">Protein transport</keyword>
<evidence type="ECO:0000256" key="1">
    <source>
        <dbReference type="ARBA" id="ARBA00004141"/>
    </source>
</evidence>
<evidence type="ECO:0000256" key="5">
    <source>
        <dbReference type="ARBA" id="ARBA00022927"/>
    </source>
</evidence>
<dbReference type="Proteomes" id="UP000179227">
    <property type="component" value="Unassembled WGS sequence"/>
</dbReference>
<dbReference type="Pfam" id="PF03840">
    <property type="entry name" value="SecG"/>
    <property type="match status" value="1"/>
</dbReference>
<organism evidence="10 11">
    <name type="scientific">Candidatus Curtissbacteria bacterium RIFCSPLOWO2_01_FULL_42_26</name>
    <dbReference type="NCBI Taxonomy" id="1797729"/>
    <lineage>
        <taxon>Bacteria</taxon>
        <taxon>Candidatus Curtissiibacteriota</taxon>
    </lineage>
</organism>
<dbReference type="AlphaFoldDB" id="A0A1F5I3A1"/>
<keyword evidence="8 9" id="KW-0472">Membrane</keyword>
<dbReference type="EMBL" id="MFBS01000006">
    <property type="protein sequence ID" value="OGE10864.1"/>
    <property type="molecule type" value="Genomic_DNA"/>
</dbReference>
<comment type="subcellular location">
    <subcellularLocation>
        <location evidence="9">Cell membrane</location>
        <topology evidence="9">Multi-pass membrane protein</topology>
    </subcellularLocation>
    <subcellularLocation>
        <location evidence="1">Membrane</location>
        <topology evidence="1">Multi-pass membrane protein</topology>
    </subcellularLocation>
</comment>
<evidence type="ECO:0000313" key="11">
    <source>
        <dbReference type="Proteomes" id="UP000179227"/>
    </source>
</evidence>
<evidence type="ECO:0000256" key="3">
    <source>
        <dbReference type="ARBA" id="ARBA00022448"/>
    </source>
</evidence>
<evidence type="ECO:0000256" key="2">
    <source>
        <dbReference type="ARBA" id="ARBA00008445"/>
    </source>
</evidence>
<keyword evidence="3 9" id="KW-0813">Transport</keyword>
<evidence type="ECO:0000256" key="8">
    <source>
        <dbReference type="ARBA" id="ARBA00023136"/>
    </source>
</evidence>
<evidence type="ECO:0000313" key="10">
    <source>
        <dbReference type="EMBL" id="OGE10864.1"/>
    </source>
</evidence>
<gene>
    <name evidence="10" type="ORF">A3A60_02695</name>
</gene>
<keyword evidence="6 9" id="KW-1133">Transmembrane helix</keyword>
<keyword evidence="7 9" id="KW-0811">Translocation</keyword>
<dbReference type="GO" id="GO:0005886">
    <property type="term" value="C:plasma membrane"/>
    <property type="evidence" value="ECO:0007669"/>
    <property type="project" value="UniProtKB-SubCell"/>
</dbReference>
<dbReference type="GO" id="GO:0009306">
    <property type="term" value="P:protein secretion"/>
    <property type="evidence" value="ECO:0007669"/>
    <property type="project" value="UniProtKB-UniRule"/>
</dbReference>
<dbReference type="InterPro" id="IPR004692">
    <property type="entry name" value="SecG"/>
</dbReference>
<reference evidence="10 11" key="1">
    <citation type="journal article" date="2016" name="Nat. Commun.">
        <title>Thousands of microbial genomes shed light on interconnected biogeochemical processes in an aquifer system.</title>
        <authorList>
            <person name="Anantharaman K."/>
            <person name="Brown C.T."/>
            <person name="Hug L.A."/>
            <person name="Sharon I."/>
            <person name="Castelle C.J."/>
            <person name="Probst A.J."/>
            <person name="Thomas B.C."/>
            <person name="Singh A."/>
            <person name="Wilkins M.J."/>
            <person name="Karaoz U."/>
            <person name="Brodie E.L."/>
            <person name="Williams K.H."/>
            <person name="Hubbard S.S."/>
            <person name="Banfield J.F."/>
        </authorList>
    </citation>
    <scope>NUCLEOTIDE SEQUENCE [LARGE SCALE GENOMIC DNA]</scope>
</reference>
<dbReference type="PRINTS" id="PR01651">
    <property type="entry name" value="SECGEXPORT"/>
</dbReference>
<comment type="similarity">
    <text evidence="2 9">Belongs to the SecG family.</text>
</comment>
<evidence type="ECO:0000256" key="7">
    <source>
        <dbReference type="ARBA" id="ARBA00023010"/>
    </source>
</evidence>
<evidence type="ECO:0000256" key="4">
    <source>
        <dbReference type="ARBA" id="ARBA00022692"/>
    </source>
</evidence>
<keyword evidence="9" id="KW-1003">Cell membrane</keyword>
<comment type="caution">
    <text evidence="9">Lacks conserved residue(s) required for the propagation of feature annotation.</text>
</comment>
<evidence type="ECO:0000256" key="6">
    <source>
        <dbReference type="ARBA" id="ARBA00022989"/>
    </source>
</evidence>
<comment type="function">
    <text evidence="9">Involved in protein export. Participates in an early event of protein translocation.</text>
</comment>
<keyword evidence="4 9" id="KW-0812">Transmembrane</keyword>
<proteinExistence type="inferred from homology"/>
<protein>
    <recommendedName>
        <fullName evidence="9">Protein-export membrane protein SecG</fullName>
    </recommendedName>
</protein>
<dbReference type="NCBIfam" id="TIGR00810">
    <property type="entry name" value="secG"/>
    <property type="match status" value="1"/>
</dbReference>
<comment type="caution">
    <text evidence="10">The sequence shown here is derived from an EMBL/GenBank/DDBJ whole genome shotgun (WGS) entry which is preliminary data.</text>
</comment>
<dbReference type="STRING" id="1797729.A3A60_02695"/>
<dbReference type="GO" id="GO:0015450">
    <property type="term" value="F:protein-transporting ATPase activity"/>
    <property type="evidence" value="ECO:0007669"/>
    <property type="project" value="UniProtKB-UniRule"/>
</dbReference>
<evidence type="ECO:0000256" key="9">
    <source>
        <dbReference type="RuleBase" id="RU365087"/>
    </source>
</evidence>
<name>A0A1F5I3A1_9BACT</name>
<sequence>MKTILIIVQIIISISLITLILLQAKGSGLGSAFGGDAGFYRSKRGVEKLFVYLTVILVVLFFLVSALQVII</sequence>